<organism evidence="3 4">
    <name type="scientific">Vibrio mimicus</name>
    <dbReference type="NCBI Taxonomy" id="674"/>
    <lineage>
        <taxon>Bacteria</taxon>
        <taxon>Pseudomonadati</taxon>
        <taxon>Pseudomonadota</taxon>
        <taxon>Gammaproteobacteria</taxon>
        <taxon>Vibrionales</taxon>
        <taxon>Vibrionaceae</taxon>
        <taxon>Vibrio</taxon>
    </lineage>
</organism>
<evidence type="ECO:0000259" key="2">
    <source>
        <dbReference type="Pfam" id="PF13309"/>
    </source>
</evidence>
<protein>
    <recommendedName>
        <fullName evidence="5">Transcriptional regulator</fullName>
    </recommendedName>
</protein>
<proteinExistence type="predicted"/>
<dbReference type="Pfam" id="PF13309">
    <property type="entry name" value="HTH_22"/>
    <property type="match status" value="1"/>
</dbReference>
<dbReference type="STRING" id="674.VM_18570"/>
<dbReference type="InterPro" id="IPR013559">
    <property type="entry name" value="YheO"/>
</dbReference>
<dbReference type="Pfam" id="PF08348">
    <property type="entry name" value="PAS_6"/>
    <property type="match status" value="1"/>
</dbReference>
<dbReference type="EMBL" id="LOSJ02000001">
    <property type="protein sequence ID" value="PNM64714.1"/>
    <property type="molecule type" value="Genomic_DNA"/>
</dbReference>
<evidence type="ECO:0000313" key="4">
    <source>
        <dbReference type="Proteomes" id="UP000053748"/>
    </source>
</evidence>
<sequence length="202" mass="22619">MENVVDGIARMYGEYTEVVLHCLDVNAPSILKIVNGHITGRQAGAPVTNLALLKLQEGQDISDSYLAKTSQGKTLRSITTIVRNSKGKPIGLLCINIDLDAPVQSFFKNMFLMDCGLGELSQSPEIFAQNIDETIESTIETVKHEIWNNPLISPSKRNREVVTKLYRLGIFKYKDSNLIVSKKLNISRDTVYLYLRELDSSK</sequence>
<evidence type="ECO:0000259" key="1">
    <source>
        <dbReference type="Pfam" id="PF08348"/>
    </source>
</evidence>
<dbReference type="PANTHER" id="PTHR35568:SF1">
    <property type="entry name" value="TRANSCRIPTIONAL REGULATOR DAUR"/>
    <property type="match status" value="1"/>
</dbReference>
<dbReference type="InterPro" id="IPR039445">
    <property type="entry name" value="DauR-like_HTH"/>
</dbReference>
<evidence type="ECO:0000313" key="3">
    <source>
        <dbReference type="EMBL" id="PNM64714.1"/>
    </source>
</evidence>
<comment type="caution">
    <text evidence="3">The sequence shown here is derived from an EMBL/GenBank/DDBJ whole genome shotgun (WGS) entry which is preliminary data.</text>
</comment>
<name>A0A2J9VLR6_VIBMI</name>
<dbReference type="InterPro" id="IPR039446">
    <property type="entry name" value="DauR-like"/>
</dbReference>
<dbReference type="OrthoDB" id="9796595at2"/>
<accession>A0A2J9VLR6</accession>
<dbReference type="AlphaFoldDB" id="A0A2J9VLR6"/>
<reference evidence="3" key="1">
    <citation type="submission" date="2017-12" db="EMBL/GenBank/DDBJ databases">
        <title>FDA dAtabase for Regulatory Grade micrObial Sequences (FDA-ARGOS): Supporting development and validation of Infectious Disease Dx tests.</title>
        <authorList>
            <person name="Hoffmann M."/>
            <person name="Allard M."/>
            <person name="Evans P."/>
            <person name="Brown E."/>
            <person name="Tallon L.J."/>
            <person name="Sadzewicz L."/>
            <person name="Sengamalay N."/>
            <person name="Ott S."/>
            <person name="Godinez A."/>
            <person name="Nagaraj S."/>
            <person name="Vavikolanu K."/>
            <person name="Aluvathingal J."/>
            <person name="Nadendla S."/>
            <person name="Hobson J."/>
            <person name="Sichtig H."/>
        </authorList>
    </citation>
    <scope>NUCLEOTIDE SEQUENCE [LARGE SCALE GENOMIC DNA]</scope>
    <source>
        <strain evidence="3">FDAARGOS_113</strain>
    </source>
</reference>
<evidence type="ECO:0008006" key="5">
    <source>
        <dbReference type="Google" id="ProtNLM"/>
    </source>
</evidence>
<feature type="domain" description="Transcriptional regulator DauR-like HTH" evidence="2">
    <location>
        <begin position="139"/>
        <end position="196"/>
    </location>
</feature>
<gene>
    <name evidence="3" type="ORF">AL544_006600</name>
</gene>
<dbReference type="PANTHER" id="PTHR35568">
    <property type="entry name" value="TRANSCRIPTIONAL REGULATOR DAUR"/>
    <property type="match status" value="1"/>
</dbReference>
<feature type="domain" description="YheO-like" evidence="1">
    <location>
        <begin position="2"/>
        <end position="103"/>
    </location>
</feature>
<keyword evidence="4" id="KW-1185">Reference proteome</keyword>
<dbReference type="Proteomes" id="UP000053748">
    <property type="component" value="Unassembled WGS sequence"/>
</dbReference>